<dbReference type="RefSeq" id="WP_132883121.1">
    <property type="nucleotide sequence ID" value="NZ_JBBGZA010000001.1"/>
</dbReference>
<evidence type="ECO:0000256" key="1">
    <source>
        <dbReference type="SAM" id="MobiDB-lite"/>
    </source>
</evidence>
<feature type="region of interest" description="Disordered" evidence="1">
    <location>
        <begin position="60"/>
        <end position="80"/>
    </location>
</feature>
<organism evidence="4 5">
    <name type="scientific">Sphingomonas molluscorum</name>
    <dbReference type="NCBI Taxonomy" id="418184"/>
    <lineage>
        <taxon>Bacteria</taxon>
        <taxon>Pseudomonadati</taxon>
        <taxon>Pseudomonadota</taxon>
        <taxon>Alphaproteobacteria</taxon>
        <taxon>Sphingomonadales</taxon>
        <taxon>Sphingomonadaceae</taxon>
        <taxon>Sphingomonas</taxon>
    </lineage>
</organism>
<gene>
    <name evidence="4" type="ORF">WH159_15225</name>
</gene>
<sequence length="140" mass="14923">MIARFAIAAVAVTLPLATAAPAAPTSPAGRWLTEGNQAIVEIAPCGPALCGAIVKVLKPDPKAPKTDVNNPDPSLRNRPTSSLRILTGFAPDKARWKGQVYDPRSGRTYKSFLAVQADGTLALTGCVWKLCQTQSWRRAQ</sequence>
<dbReference type="Pfam" id="PF09917">
    <property type="entry name" value="DUF2147"/>
    <property type="match status" value="1"/>
</dbReference>
<evidence type="ECO:0000313" key="4">
    <source>
        <dbReference type="EMBL" id="MEJ5095879.1"/>
    </source>
</evidence>
<name>A0ABU8Q8S6_9SPHN</name>
<feature type="domain" description="DUF2147" evidence="3">
    <location>
        <begin position="29"/>
        <end position="138"/>
    </location>
</feature>
<keyword evidence="2" id="KW-0732">Signal</keyword>
<dbReference type="PANTHER" id="PTHR36919:SF2">
    <property type="entry name" value="BLL6627 PROTEIN"/>
    <property type="match status" value="1"/>
</dbReference>
<dbReference type="InterPro" id="IPR019223">
    <property type="entry name" value="DUF2147"/>
</dbReference>
<keyword evidence="5" id="KW-1185">Reference proteome</keyword>
<dbReference type="EMBL" id="JBBGZA010000001">
    <property type="protein sequence ID" value="MEJ5095879.1"/>
    <property type="molecule type" value="Genomic_DNA"/>
</dbReference>
<evidence type="ECO:0000256" key="2">
    <source>
        <dbReference type="SAM" id="SignalP"/>
    </source>
</evidence>
<evidence type="ECO:0000259" key="3">
    <source>
        <dbReference type="Pfam" id="PF09917"/>
    </source>
</evidence>
<reference evidence="4 5" key="1">
    <citation type="submission" date="2023-12" db="EMBL/GenBank/DDBJ databases">
        <title>Gut-associated functions are favored during microbiome assembly across C. elegans life.</title>
        <authorList>
            <person name="Zimmermann J."/>
        </authorList>
    </citation>
    <scope>NUCLEOTIDE SEQUENCE [LARGE SCALE GENOMIC DNA]</scope>
    <source>
        <strain evidence="4 5">JUb134</strain>
    </source>
</reference>
<dbReference type="PANTHER" id="PTHR36919">
    <property type="entry name" value="BLR1215 PROTEIN"/>
    <property type="match status" value="1"/>
</dbReference>
<feature type="chain" id="PRO_5045413027" evidence="2">
    <location>
        <begin position="23"/>
        <end position="140"/>
    </location>
</feature>
<dbReference type="Proteomes" id="UP001380365">
    <property type="component" value="Unassembled WGS sequence"/>
</dbReference>
<feature type="signal peptide" evidence="2">
    <location>
        <begin position="1"/>
        <end position="22"/>
    </location>
</feature>
<comment type="caution">
    <text evidence="4">The sequence shown here is derived from an EMBL/GenBank/DDBJ whole genome shotgun (WGS) entry which is preliminary data.</text>
</comment>
<dbReference type="Gene3D" id="2.40.128.520">
    <property type="match status" value="1"/>
</dbReference>
<proteinExistence type="predicted"/>
<protein>
    <submittedName>
        <fullName evidence="4">DUF2147 domain-containing protein</fullName>
    </submittedName>
</protein>
<evidence type="ECO:0000313" key="5">
    <source>
        <dbReference type="Proteomes" id="UP001380365"/>
    </source>
</evidence>
<accession>A0ABU8Q8S6</accession>
<feature type="compositionally biased region" description="Polar residues" evidence="1">
    <location>
        <begin position="67"/>
        <end position="80"/>
    </location>
</feature>